<dbReference type="EMBL" id="LRPN01000068">
    <property type="protein sequence ID" value="KWZ81810.1"/>
    <property type="molecule type" value="Genomic_DNA"/>
</dbReference>
<evidence type="ECO:0000313" key="1">
    <source>
        <dbReference type="EMBL" id="KWZ81810.1"/>
    </source>
</evidence>
<organism evidence="1 2">
    <name type="scientific">Heyndrickxia coagulans</name>
    <name type="common">Weizmannia coagulans</name>
    <dbReference type="NCBI Taxonomy" id="1398"/>
    <lineage>
        <taxon>Bacteria</taxon>
        <taxon>Bacillati</taxon>
        <taxon>Bacillota</taxon>
        <taxon>Bacilli</taxon>
        <taxon>Bacillales</taxon>
        <taxon>Bacillaceae</taxon>
        <taxon>Heyndrickxia</taxon>
    </lineage>
</organism>
<dbReference type="Proteomes" id="UP000070376">
    <property type="component" value="Unassembled WGS sequence"/>
</dbReference>
<protein>
    <submittedName>
        <fullName evidence="1">Uncharacterized protein</fullName>
    </submittedName>
</protein>
<gene>
    <name evidence="1" type="ORF">HMPREF3213_01905</name>
</gene>
<dbReference type="RefSeq" id="WP_230951733.1">
    <property type="nucleotide sequence ID" value="NZ_KQ955846.1"/>
</dbReference>
<reference evidence="2" key="1">
    <citation type="submission" date="2016-01" db="EMBL/GenBank/DDBJ databases">
        <authorList>
            <person name="Mitreva M."/>
            <person name="Pepin K.H."/>
            <person name="Mihindukulasuriya K.A."/>
            <person name="Fulton R."/>
            <person name="Fronick C."/>
            <person name="O'Laughlin M."/>
            <person name="Miner T."/>
            <person name="Herter B."/>
            <person name="Rosa B.A."/>
            <person name="Cordes M."/>
            <person name="Tomlinson C."/>
            <person name="Wollam A."/>
            <person name="Palsikar V.B."/>
            <person name="Mardis E.R."/>
            <person name="Wilson R.K."/>
        </authorList>
    </citation>
    <scope>NUCLEOTIDE SEQUENCE [LARGE SCALE GENOMIC DNA]</scope>
    <source>
        <strain evidence="2">GED7749B</strain>
    </source>
</reference>
<proteinExistence type="predicted"/>
<sequence length="59" mass="6842">PEPERSGKNKTATGKFISKKRFSPDICLPVLFIWPNFLKIQLLKFRAKCIIILNRIKKG</sequence>
<dbReference type="PATRIC" id="fig|1398.22.peg.1907"/>
<name>A0A133KR39_HEYCO</name>
<dbReference type="AlphaFoldDB" id="A0A133KR39"/>
<accession>A0A133KR39</accession>
<comment type="caution">
    <text evidence="1">The sequence shown here is derived from an EMBL/GenBank/DDBJ whole genome shotgun (WGS) entry which is preliminary data.</text>
</comment>
<evidence type="ECO:0000313" key="2">
    <source>
        <dbReference type="Proteomes" id="UP000070376"/>
    </source>
</evidence>
<feature type="non-terminal residue" evidence="1">
    <location>
        <position position="1"/>
    </location>
</feature>